<keyword evidence="6" id="KW-1185">Reference proteome</keyword>
<proteinExistence type="predicted"/>
<keyword evidence="2" id="KW-1015">Disulfide bond</keyword>
<comment type="caution">
    <text evidence="5">The sequence shown here is derived from an EMBL/GenBank/DDBJ whole genome shotgun (WGS) entry which is preliminary data.</text>
</comment>
<dbReference type="InterPro" id="IPR000772">
    <property type="entry name" value="Ricin_B_lectin"/>
</dbReference>
<feature type="chain" id="PRO_5046533542" evidence="3">
    <location>
        <begin position="31"/>
        <end position="369"/>
    </location>
</feature>
<dbReference type="PROSITE" id="PS50231">
    <property type="entry name" value="RICIN_B_LECTIN"/>
    <property type="match status" value="1"/>
</dbReference>
<protein>
    <submittedName>
        <fullName evidence="5">Chitinase</fullName>
    </submittedName>
</protein>
<dbReference type="PANTHER" id="PTHR22595:SF79">
    <property type="entry name" value="CHITINASE 12"/>
    <property type="match status" value="1"/>
</dbReference>
<dbReference type="Pfam" id="PF00652">
    <property type="entry name" value="Ricin_B_lectin"/>
    <property type="match status" value="1"/>
</dbReference>
<dbReference type="Gene3D" id="1.10.530.10">
    <property type="match status" value="1"/>
</dbReference>
<dbReference type="SUPFAM" id="SSF50370">
    <property type="entry name" value="Ricin B-like lectins"/>
    <property type="match status" value="1"/>
</dbReference>
<dbReference type="Gene3D" id="3.30.20.10">
    <property type="entry name" value="Endochitinase, domain 2"/>
    <property type="match status" value="1"/>
</dbReference>
<feature type="domain" description="Ricin B lectin" evidence="4">
    <location>
        <begin position="33"/>
        <end position="157"/>
    </location>
</feature>
<dbReference type="Proteomes" id="UP001500879">
    <property type="component" value="Unassembled WGS sequence"/>
</dbReference>
<dbReference type="RefSeq" id="WP_344022715.1">
    <property type="nucleotide sequence ID" value="NZ_BAAABX010000023.1"/>
</dbReference>
<organism evidence="5 6">
    <name type="scientific">Streptomyces luteireticuli</name>
    <dbReference type="NCBI Taxonomy" id="173858"/>
    <lineage>
        <taxon>Bacteria</taxon>
        <taxon>Bacillati</taxon>
        <taxon>Actinomycetota</taxon>
        <taxon>Actinomycetes</taxon>
        <taxon>Kitasatosporales</taxon>
        <taxon>Streptomycetaceae</taxon>
        <taxon>Streptomyces</taxon>
    </lineage>
</organism>
<evidence type="ECO:0000313" key="6">
    <source>
        <dbReference type="Proteomes" id="UP001500879"/>
    </source>
</evidence>
<evidence type="ECO:0000256" key="3">
    <source>
        <dbReference type="SAM" id="SignalP"/>
    </source>
</evidence>
<feature type="signal peptide" evidence="3">
    <location>
        <begin position="1"/>
        <end position="30"/>
    </location>
</feature>
<dbReference type="InterPro" id="IPR023346">
    <property type="entry name" value="Lysozyme-like_dom_sf"/>
</dbReference>
<dbReference type="PANTHER" id="PTHR22595">
    <property type="entry name" value="CHITINASE-RELATED"/>
    <property type="match status" value="1"/>
</dbReference>
<evidence type="ECO:0000259" key="4">
    <source>
        <dbReference type="SMART" id="SM00458"/>
    </source>
</evidence>
<name>A0ABP3IFQ4_9ACTN</name>
<dbReference type="Pfam" id="PF00182">
    <property type="entry name" value="Glyco_hydro_19"/>
    <property type="match status" value="1"/>
</dbReference>
<evidence type="ECO:0000256" key="2">
    <source>
        <dbReference type="ARBA" id="ARBA00023157"/>
    </source>
</evidence>
<dbReference type="CDD" id="cd00325">
    <property type="entry name" value="chitinase_GH19"/>
    <property type="match status" value="1"/>
</dbReference>
<dbReference type="InterPro" id="IPR035992">
    <property type="entry name" value="Ricin_B-like_lectins"/>
</dbReference>
<accession>A0ABP3IFQ4</accession>
<keyword evidence="1" id="KW-0611">Plant defense</keyword>
<gene>
    <name evidence="5" type="ORF">GCM10010357_22550</name>
</gene>
<reference evidence="6" key="1">
    <citation type="journal article" date="2019" name="Int. J. Syst. Evol. Microbiol.">
        <title>The Global Catalogue of Microorganisms (GCM) 10K type strain sequencing project: providing services to taxonomists for standard genome sequencing and annotation.</title>
        <authorList>
            <consortium name="The Broad Institute Genomics Platform"/>
            <consortium name="The Broad Institute Genome Sequencing Center for Infectious Disease"/>
            <person name="Wu L."/>
            <person name="Ma J."/>
        </authorList>
    </citation>
    <scope>NUCLEOTIDE SEQUENCE [LARGE SCALE GENOMIC DNA]</scope>
    <source>
        <strain evidence="6">JCM 4788</strain>
    </source>
</reference>
<dbReference type="InterPro" id="IPR000726">
    <property type="entry name" value="Glyco_hydro_19_cat"/>
</dbReference>
<dbReference type="Gene3D" id="2.80.10.50">
    <property type="match status" value="2"/>
</dbReference>
<dbReference type="SMART" id="SM00458">
    <property type="entry name" value="RICIN"/>
    <property type="match status" value="1"/>
</dbReference>
<evidence type="ECO:0000313" key="5">
    <source>
        <dbReference type="EMBL" id="GAA0400968.1"/>
    </source>
</evidence>
<evidence type="ECO:0000256" key="1">
    <source>
        <dbReference type="ARBA" id="ARBA00022821"/>
    </source>
</evidence>
<sequence length="369" mass="39552">MKTRRIAALPVAALSLAGIVLTGPAPVAHAASSGSFTGLNGKCLDLPNGNTANGTPVQIWDCNGGGNQNWSIEGDQIKVLGKCLDANANGTADGTKVQVWDCNGTGAQRWTYNAGTRDVVNYNANKCLDVAGWNSGNGTNTQLWTCSGGANQKWNFNGSAQQGNNLVSEAQFNQMFPNRNAFYSYAGFVEAVKAFPQFGGTGSDETRKQEVAAFLANVNHETGGLVYIKEINTANYPHYCQWDSAGGCPAGQDAYYGRGPLQLSWNYNYRDAGNAIGVDLLHNPWLVEQNPAIAWKVALWFWHTSKGAVWNGPTPHDVMVNGRGFGETVRIINGIECGGAHPDQVQSRVSSYQRFAQILGTSTGGNLYC</sequence>
<dbReference type="SUPFAM" id="SSF53955">
    <property type="entry name" value="Lysozyme-like"/>
    <property type="match status" value="1"/>
</dbReference>
<dbReference type="EMBL" id="BAAABX010000023">
    <property type="protein sequence ID" value="GAA0400968.1"/>
    <property type="molecule type" value="Genomic_DNA"/>
</dbReference>
<keyword evidence="3" id="KW-0732">Signal</keyword>